<organism evidence="1 2">
    <name type="scientific">Russula earlei</name>
    <dbReference type="NCBI Taxonomy" id="71964"/>
    <lineage>
        <taxon>Eukaryota</taxon>
        <taxon>Fungi</taxon>
        <taxon>Dikarya</taxon>
        <taxon>Basidiomycota</taxon>
        <taxon>Agaricomycotina</taxon>
        <taxon>Agaricomycetes</taxon>
        <taxon>Russulales</taxon>
        <taxon>Russulaceae</taxon>
        <taxon>Russula</taxon>
    </lineage>
</organism>
<protein>
    <submittedName>
        <fullName evidence="1">Uncharacterized protein</fullName>
    </submittedName>
</protein>
<accession>A0ACC0U1K6</accession>
<evidence type="ECO:0000313" key="1">
    <source>
        <dbReference type="EMBL" id="KAI9458095.1"/>
    </source>
</evidence>
<name>A0ACC0U1K6_9AGAM</name>
<keyword evidence="2" id="KW-1185">Reference proteome</keyword>
<comment type="caution">
    <text evidence="1">The sequence shown here is derived from an EMBL/GenBank/DDBJ whole genome shotgun (WGS) entry which is preliminary data.</text>
</comment>
<sequence length="355" mass="39819">MSVSSAWTTVEDQLKHLCHLYPQVFLLQLKMAVLPLCLTTFLNLRIQMTNGLFLTIEWMHFLYATNAVRAGNLLWEPTKIKLDRLLTEVRYLSEHTNPKTKLTLTILALKQRTSAVEEEDEDTDLDYAPPKQPHPEPKSPTNVFNSQGEEEMEHTNLGERLQVKHPPGVVAHKAKTTVKGKGATKTNMKKTVGKDSAMVKRKTGSAIDPLDIKTDESDGQSALRALEAQEQSQGACRGPANGSLQHFHDPVPVLTKDRSLQWEFKCKYCPCLHSVVWNVSDKDMTFDDEPKLPKLNNLASHASECKKTDHKAPCASDQPFTHTRLNIKQSADLMAKYLKAGELNPAIMPTQKGFL</sequence>
<evidence type="ECO:0000313" key="2">
    <source>
        <dbReference type="Proteomes" id="UP001207468"/>
    </source>
</evidence>
<proteinExistence type="predicted"/>
<dbReference type="EMBL" id="JAGFNK010000214">
    <property type="protein sequence ID" value="KAI9458095.1"/>
    <property type="molecule type" value="Genomic_DNA"/>
</dbReference>
<gene>
    <name evidence="1" type="ORF">F5148DRAFT_1287509</name>
</gene>
<reference evidence="1" key="1">
    <citation type="submission" date="2021-03" db="EMBL/GenBank/DDBJ databases">
        <title>Evolutionary priming and transition to the ectomycorrhizal habit in an iconic lineage of mushroom-forming fungi: is preadaptation a requirement?</title>
        <authorList>
            <consortium name="DOE Joint Genome Institute"/>
            <person name="Looney B.P."/>
            <person name="Miyauchi S."/>
            <person name="Morin E."/>
            <person name="Drula E."/>
            <person name="Courty P.E."/>
            <person name="Chicoki N."/>
            <person name="Fauchery L."/>
            <person name="Kohler A."/>
            <person name="Kuo A."/>
            <person name="LaButti K."/>
            <person name="Pangilinan J."/>
            <person name="Lipzen A."/>
            <person name="Riley R."/>
            <person name="Andreopoulos W."/>
            <person name="He G."/>
            <person name="Johnson J."/>
            <person name="Barry K.W."/>
            <person name="Grigoriev I.V."/>
            <person name="Nagy L."/>
            <person name="Hibbett D."/>
            <person name="Henrissat B."/>
            <person name="Matheny P.B."/>
            <person name="Labbe J."/>
            <person name="Martin A.F."/>
        </authorList>
    </citation>
    <scope>NUCLEOTIDE SEQUENCE</scope>
    <source>
        <strain evidence="1">BPL698</strain>
    </source>
</reference>
<dbReference type="Proteomes" id="UP001207468">
    <property type="component" value="Unassembled WGS sequence"/>
</dbReference>